<evidence type="ECO:0000313" key="2">
    <source>
        <dbReference type="Proteomes" id="UP001596472"/>
    </source>
</evidence>
<keyword evidence="2" id="KW-1185">Reference proteome</keyword>
<reference evidence="2" key="1">
    <citation type="journal article" date="2019" name="Int. J. Syst. Evol. Microbiol.">
        <title>The Global Catalogue of Microorganisms (GCM) 10K type strain sequencing project: providing services to taxonomists for standard genome sequencing and annotation.</title>
        <authorList>
            <consortium name="The Broad Institute Genomics Platform"/>
            <consortium name="The Broad Institute Genome Sequencing Center for Infectious Disease"/>
            <person name="Wu L."/>
            <person name="Ma J."/>
        </authorList>
    </citation>
    <scope>NUCLEOTIDE SEQUENCE [LARGE SCALE GENOMIC DNA]</scope>
    <source>
        <strain evidence="2">CGMCC 4.1467</strain>
    </source>
</reference>
<accession>A0ABW2L8C2</accession>
<dbReference type="RefSeq" id="WP_379714232.1">
    <property type="nucleotide sequence ID" value="NZ_JBHTBS010000008.1"/>
</dbReference>
<dbReference type="Proteomes" id="UP001596472">
    <property type="component" value="Unassembled WGS sequence"/>
</dbReference>
<name>A0ABW2L8C2_9BACT</name>
<gene>
    <name evidence="1" type="ORF">ACFQY0_15770</name>
</gene>
<comment type="caution">
    <text evidence="1">The sequence shown here is derived from an EMBL/GenBank/DDBJ whole genome shotgun (WGS) entry which is preliminary data.</text>
</comment>
<dbReference type="EMBL" id="JBHTBS010000008">
    <property type="protein sequence ID" value="MFC7338654.1"/>
    <property type="molecule type" value="Genomic_DNA"/>
</dbReference>
<organism evidence="1 2">
    <name type="scientific">Haloferula chungangensis</name>
    <dbReference type="NCBI Taxonomy" id="1048331"/>
    <lineage>
        <taxon>Bacteria</taxon>
        <taxon>Pseudomonadati</taxon>
        <taxon>Verrucomicrobiota</taxon>
        <taxon>Verrucomicrobiia</taxon>
        <taxon>Verrucomicrobiales</taxon>
        <taxon>Verrucomicrobiaceae</taxon>
        <taxon>Haloferula</taxon>
    </lineage>
</organism>
<proteinExistence type="predicted"/>
<evidence type="ECO:0000313" key="1">
    <source>
        <dbReference type="EMBL" id="MFC7338654.1"/>
    </source>
</evidence>
<sequence length="101" mass="11428">MMGFLNQRFDVIRRKGFWGEQRDYIDVSMIKRWGRFGWLLIPLPSFNLSLNIDQLGTVGGLSSILLLISAGMFFGDSRAGTHFMRSMGISQYTIETDGDAT</sequence>
<protein>
    <submittedName>
        <fullName evidence="1">Uncharacterized protein</fullName>
    </submittedName>
</protein>